<evidence type="ECO:0000313" key="2">
    <source>
        <dbReference type="EMBL" id="KOY28427.1"/>
    </source>
</evidence>
<feature type="transmembrane region" description="Helical" evidence="1">
    <location>
        <begin position="21"/>
        <end position="39"/>
    </location>
</feature>
<accession>A0AAW3IWC9</accession>
<keyword evidence="1" id="KW-0472">Membrane</keyword>
<keyword evidence="1" id="KW-0812">Transmembrane</keyword>
<name>A0AAW3IWC9_VIBPH</name>
<feature type="transmembrane region" description="Helical" evidence="1">
    <location>
        <begin position="230"/>
        <end position="249"/>
    </location>
</feature>
<evidence type="ECO:0000256" key="1">
    <source>
        <dbReference type="SAM" id="Phobius"/>
    </source>
</evidence>
<dbReference type="Proteomes" id="UP000037697">
    <property type="component" value="Unassembled WGS sequence"/>
</dbReference>
<evidence type="ECO:0000313" key="3">
    <source>
        <dbReference type="Proteomes" id="UP000037697"/>
    </source>
</evidence>
<sequence length="250" mass="29455">MNELKPRNREMSTGLLRQRRNLLASSAVMPMFFVSQATVEKINVLGTVINIGSPSSINYMIGTVFVYFLLRYWQYYREENHLRDSKRSATEHMYAYEESHRYALARAQLGENNSSAVSIYMLDPNIRRSFSYGGIKDKPNERVSLFKTRGYFYAYTENSSDQKLRKKFHTHMQSDPYLSWERLHPHLDGTTDVENQFYKNHYEFVHAKFYFTRVFGWLKYAFSTSYFTDYHMPFLVAFVAVVTSAVGVFI</sequence>
<organism evidence="2 3">
    <name type="scientific">Vibrio parahaemolyticus</name>
    <dbReference type="NCBI Taxonomy" id="670"/>
    <lineage>
        <taxon>Bacteria</taxon>
        <taxon>Pseudomonadati</taxon>
        <taxon>Pseudomonadota</taxon>
        <taxon>Gammaproteobacteria</taxon>
        <taxon>Vibrionales</taxon>
        <taxon>Vibrionaceae</taxon>
        <taxon>Vibrio</taxon>
    </lineage>
</organism>
<reference evidence="2 3" key="1">
    <citation type="submission" date="2015-07" db="EMBL/GenBank/DDBJ databases">
        <title>Foodborne Vibrio parahaemolyticus Isolates.</title>
        <authorList>
            <person name="Ronholm J."/>
            <person name="Petronella N."/>
            <person name="Kenwell R."/>
            <person name="Banerjee S."/>
        </authorList>
    </citation>
    <scope>NUCLEOTIDE SEQUENCE [LARGE SCALE GENOMIC DNA]</scope>
    <source>
        <strain evidence="2 3">HS-06-05</strain>
    </source>
</reference>
<proteinExistence type="predicted"/>
<comment type="caution">
    <text evidence="2">The sequence shown here is derived from an EMBL/GenBank/DDBJ whole genome shotgun (WGS) entry which is preliminary data.</text>
</comment>
<dbReference type="EMBL" id="LIRS01000099">
    <property type="protein sequence ID" value="KOY28427.1"/>
    <property type="molecule type" value="Genomic_DNA"/>
</dbReference>
<gene>
    <name evidence="2" type="ORF">ACX05_18725</name>
</gene>
<feature type="transmembrane region" description="Helical" evidence="1">
    <location>
        <begin position="51"/>
        <end position="70"/>
    </location>
</feature>
<dbReference type="RefSeq" id="WP_053812413.1">
    <property type="nucleotide sequence ID" value="NZ_JAMQAC010000077.1"/>
</dbReference>
<dbReference type="AlphaFoldDB" id="A0AAW3IWC9"/>
<keyword evidence="1" id="KW-1133">Transmembrane helix</keyword>
<protein>
    <submittedName>
        <fullName evidence="2">Uncharacterized protein</fullName>
    </submittedName>
</protein>